<evidence type="ECO:0000256" key="2">
    <source>
        <dbReference type="ARBA" id="ARBA00023125"/>
    </source>
</evidence>
<evidence type="ECO:0000313" key="5">
    <source>
        <dbReference type="EMBL" id="KAG7361416.1"/>
    </source>
</evidence>
<keyword evidence="2" id="KW-0238">DNA-binding</keyword>
<protein>
    <submittedName>
        <fullName evidence="5">Transposase, mutator family protein</fullName>
    </submittedName>
</protein>
<keyword evidence="6" id="KW-1185">Reference proteome</keyword>
<dbReference type="OrthoDB" id="1435110at2759"/>
<gene>
    <name evidence="4" type="ORF">IV203_036508</name>
    <name evidence="5" type="ORF">IV203_036516</name>
</gene>
<dbReference type="EMBL" id="JAGRRH010000013">
    <property type="protein sequence ID" value="KAG7361416.1"/>
    <property type="molecule type" value="Genomic_DNA"/>
</dbReference>
<keyword evidence="3" id="KW-0233">DNA recombination</keyword>
<name>A0A9K3LI63_9STRA</name>
<evidence type="ECO:0000313" key="6">
    <source>
        <dbReference type="Proteomes" id="UP000693970"/>
    </source>
</evidence>
<dbReference type="EMBL" id="JAGRRH010000013">
    <property type="protein sequence ID" value="KAG7361408.1"/>
    <property type="molecule type" value="Genomic_DNA"/>
</dbReference>
<evidence type="ECO:0000256" key="1">
    <source>
        <dbReference type="ARBA" id="ARBA00022578"/>
    </source>
</evidence>
<evidence type="ECO:0000256" key="3">
    <source>
        <dbReference type="ARBA" id="ARBA00023172"/>
    </source>
</evidence>
<reference evidence="5" key="1">
    <citation type="journal article" date="2021" name="Sci. Rep.">
        <title>Diploid genomic architecture of Nitzschia inconspicua, an elite biomass production diatom.</title>
        <authorList>
            <person name="Oliver A."/>
            <person name="Podell S."/>
            <person name="Pinowska A."/>
            <person name="Traller J.C."/>
            <person name="Smith S.R."/>
            <person name="McClure R."/>
            <person name="Beliaev A."/>
            <person name="Bohutskyi P."/>
            <person name="Hill E.A."/>
            <person name="Rabines A."/>
            <person name="Zheng H."/>
            <person name="Allen L.Z."/>
            <person name="Kuo A."/>
            <person name="Grigoriev I.V."/>
            <person name="Allen A.E."/>
            <person name="Hazlebeck D."/>
            <person name="Allen E.E."/>
        </authorList>
    </citation>
    <scope>NUCLEOTIDE SEQUENCE</scope>
    <source>
        <strain evidence="5">Hildebrandi</strain>
    </source>
</reference>
<keyword evidence="1" id="KW-0815">Transposition</keyword>
<comment type="caution">
    <text evidence="5">The sequence shown here is derived from an EMBL/GenBank/DDBJ whole genome shotgun (WGS) entry which is preliminary data.</text>
</comment>
<dbReference type="Pfam" id="PF00872">
    <property type="entry name" value="Transposase_mut"/>
    <property type="match status" value="1"/>
</dbReference>
<dbReference type="AlphaFoldDB" id="A0A9K3LI63"/>
<sequence>MPVPNPTIAHYRVGCAYKLFLFQSDQQKGLDEALKACFPDNHHCYCAVHIRRNVEGRHGKKIGVLVPGLAKTTSLPVRDAKLAQLQLQSPGAYDYLIDIPAKQWMDCAWREDETLPPRYEVQSSNISESANSMLERERSRNWLGAIDGILKKMSLRIKASREKYKGKTSVVERVYPQILDPWEKRHFPLLPHLGSLGHTPFVNAGLERNHSVDPITGQYFVLCDGTLFGLKPLNETGLHRSPPPCVDTSGPGFCLWCEHFMGHCMSNGYYVHPYILFGRAGCGHKGFICANAAAAIPASPGTPASPAVVPDLPASLSDFIESCSLAIWSLLSQDKMFPDKSLFQTLPS</sequence>
<dbReference type="GO" id="GO:0004803">
    <property type="term" value="F:transposase activity"/>
    <property type="evidence" value="ECO:0007669"/>
    <property type="project" value="InterPro"/>
</dbReference>
<organism evidence="5 6">
    <name type="scientific">Nitzschia inconspicua</name>
    <dbReference type="NCBI Taxonomy" id="303405"/>
    <lineage>
        <taxon>Eukaryota</taxon>
        <taxon>Sar</taxon>
        <taxon>Stramenopiles</taxon>
        <taxon>Ochrophyta</taxon>
        <taxon>Bacillariophyta</taxon>
        <taxon>Bacillariophyceae</taxon>
        <taxon>Bacillariophycidae</taxon>
        <taxon>Bacillariales</taxon>
        <taxon>Bacillariaceae</taxon>
        <taxon>Nitzschia</taxon>
    </lineage>
</organism>
<reference evidence="5" key="2">
    <citation type="submission" date="2021-04" db="EMBL/GenBank/DDBJ databases">
        <authorList>
            <person name="Podell S."/>
        </authorList>
    </citation>
    <scope>NUCLEOTIDE SEQUENCE</scope>
    <source>
        <strain evidence="5">Hildebrandi</strain>
    </source>
</reference>
<evidence type="ECO:0000313" key="4">
    <source>
        <dbReference type="EMBL" id="KAG7361408.1"/>
    </source>
</evidence>
<dbReference type="Proteomes" id="UP000693970">
    <property type="component" value="Unassembled WGS sequence"/>
</dbReference>
<proteinExistence type="predicted"/>
<dbReference type="GO" id="GO:0003677">
    <property type="term" value="F:DNA binding"/>
    <property type="evidence" value="ECO:0007669"/>
    <property type="project" value="UniProtKB-KW"/>
</dbReference>
<accession>A0A9K3LI63</accession>
<dbReference type="InterPro" id="IPR001207">
    <property type="entry name" value="Transposase_mutator"/>
</dbReference>
<dbReference type="GO" id="GO:0006313">
    <property type="term" value="P:DNA transposition"/>
    <property type="evidence" value="ECO:0007669"/>
    <property type="project" value="InterPro"/>
</dbReference>